<evidence type="ECO:0000313" key="3">
    <source>
        <dbReference type="EMBL" id="SHJ48745.1"/>
    </source>
</evidence>
<dbReference type="Pfam" id="PF00534">
    <property type="entry name" value="Glycos_transf_1"/>
    <property type="match status" value="1"/>
</dbReference>
<accession>A0A1M6JPX1</accession>
<reference evidence="3 4" key="1">
    <citation type="submission" date="2016-11" db="EMBL/GenBank/DDBJ databases">
        <authorList>
            <person name="Jaros S."/>
            <person name="Januszkiewicz K."/>
            <person name="Wedrychowicz H."/>
        </authorList>
    </citation>
    <scope>NUCLEOTIDE SEQUENCE [LARGE SCALE GENOMIC DNA]</scope>
    <source>
        <strain evidence="3 4">DSM 15929</strain>
    </source>
</reference>
<keyword evidence="4" id="KW-1185">Reference proteome</keyword>
<evidence type="ECO:0000259" key="2">
    <source>
        <dbReference type="Pfam" id="PF13439"/>
    </source>
</evidence>
<dbReference type="STRING" id="1121322.SAMN02745136_00162"/>
<gene>
    <name evidence="3" type="ORF">SAMN02745136_00162</name>
</gene>
<feature type="domain" description="Glycosyl transferase family 1" evidence="1">
    <location>
        <begin position="234"/>
        <end position="369"/>
    </location>
</feature>
<organism evidence="3 4">
    <name type="scientific">Anaerocolumna jejuensis DSM 15929</name>
    <dbReference type="NCBI Taxonomy" id="1121322"/>
    <lineage>
        <taxon>Bacteria</taxon>
        <taxon>Bacillati</taxon>
        <taxon>Bacillota</taxon>
        <taxon>Clostridia</taxon>
        <taxon>Lachnospirales</taxon>
        <taxon>Lachnospiraceae</taxon>
        <taxon>Anaerocolumna</taxon>
    </lineage>
</organism>
<dbReference type="SUPFAM" id="SSF53756">
    <property type="entry name" value="UDP-Glycosyltransferase/glycogen phosphorylase"/>
    <property type="match status" value="1"/>
</dbReference>
<dbReference type="GO" id="GO:0016757">
    <property type="term" value="F:glycosyltransferase activity"/>
    <property type="evidence" value="ECO:0007669"/>
    <property type="project" value="InterPro"/>
</dbReference>
<dbReference type="Gene3D" id="3.40.50.2000">
    <property type="entry name" value="Glycogen Phosphorylase B"/>
    <property type="match status" value="2"/>
</dbReference>
<dbReference type="InterPro" id="IPR028098">
    <property type="entry name" value="Glyco_trans_4-like_N"/>
</dbReference>
<name>A0A1M6JPX1_9FIRM</name>
<keyword evidence="3" id="KW-0808">Transferase</keyword>
<dbReference type="OrthoDB" id="9768685at2"/>
<dbReference type="InterPro" id="IPR050194">
    <property type="entry name" value="Glycosyltransferase_grp1"/>
</dbReference>
<dbReference type="RefSeq" id="WP_073271907.1">
    <property type="nucleotide sequence ID" value="NZ_FRAC01000006.1"/>
</dbReference>
<dbReference type="InterPro" id="IPR001296">
    <property type="entry name" value="Glyco_trans_1"/>
</dbReference>
<dbReference type="PANTHER" id="PTHR45947:SF3">
    <property type="entry name" value="SULFOQUINOVOSYL TRANSFERASE SQD2"/>
    <property type="match status" value="1"/>
</dbReference>
<evidence type="ECO:0000313" key="4">
    <source>
        <dbReference type="Proteomes" id="UP000184386"/>
    </source>
</evidence>
<protein>
    <submittedName>
        <fullName evidence="3">Glycosyltransferase involved in cell wall bisynthesis</fullName>
    </submittedName>
</protein>
<feature type="domain" description="Glycosyltransferase subfamily 4-like N-terminal" evidence="2">
    <location>
        <begin position="16"/>
        <end position="144"/>
    </location>
</feature>
<dbReference type="PANTHER" id="PTHR45947">
    <property type="entry name" value="SULFOQUINOVOSYL TRANSFERASE SQD2"/>
    <property type="match status" value="1"/>
</dbReference>
<dbReference type="Pfam" id="PF13439">
    <property type="entry name" value="Glyco_transf_4"/>
    <property type="match status" value="1"/>
</dbReference>
<dbReference type="AlphaFoldDB" id="A0A1M6JPX1"/>
<dbReference type="EMBL" id="FRAC01000006">
    <property type="protein sequence ID" value="SHJ48745.1"/>
    <property type="molecule type" value="Genomic_DNA"/>
</dbReference>
<sequence>MKILQINEVYKILSTGRTTMELEEFLTEKGHTSLVAYAYREMPVHRQKKAERRKGHYVIGVKADRKIHALCSRITGLQGYFSSSATHGLIRYIKEQKPDVIHLHNVHGNFLNLSLLLSYLGKKDIPLVITLHDCWFYTGRCTHYTVNRCYQWREGCMKCPNNRNTPISWFFDRCSKMWRDKKRDFEGINRLAVIGVSDWITKQAKCSFLKDAFLIKRIYNWIDFEVFRPVEAEDIRTSLHIEDKFVILSVAALWCREKGLQGFIKLAKKLPDCIFLLAGGMDRKVSLPSNIIKVSPTDNSATLARLYSAADVYVSLSREESFGKTIVEALACGTPVVTCSTTALPELVGNNCGYTVADNSLKGFFRSILMVKRKGKGYFSKNCIRYASMHFSKEACVKEYIEVYEKLLAIKTDTK</sequence>
<proteinExistence type="predicted"/>
<evidence type="ECO:0000259" key="1">
    <source>
        <dbReference type="Pfam" id="PF00534"/>
    </source>
</evidence>
<dbReference type="Proteomes" id="UP000184386">
    <property type="component" value="Unassembled WGS sequence"/>
</dbReference>